<feature type="region of interest" description="Disordered" evidence="5">
    <location>
        <begin position="26"/>
        <end position="196"/>
    </location>
</feature>
<protein>
    <recommendedName>
        <fullName evidence="6">RanBP2-type domain-containing protein</fullName>
    </recommendedName>
</protein>
<name>A0A813K9V9_POLGL</name>
<feature type="region of interest" description="Disordered" evidence="5">
    <location>
        <begin position="217"/>
        <end position="241"/>
    </location>
</feature>
<dbReference type="EMBL" id="CAJNNW010028520">
    <property type="protein sequence ID" value="CAE8696501.1"/>
    <property type="molecule type" value="Genomic_DNA"/>
</dbReference>
<feature type="compositionally biased region" description="Low complexity" evidence="5">
    <location>
        <begin position="26"/>
        <end position="39"/>
    </location>
</feature>
<reference evidence="7" key="1">
    <citation type="submission" date="2021-02" db="EMBL/GenBank/DDBJ databases">
        <authorList>
            <person name="Dougan E. K."/>
            <person name="Rhodes N."/>
            <person name="Thang M."/>
            <person name="Chan C."/>
        </authorList>
    </citation>
    <scope>NUCLEOTIDE SEQUENCE</scope>
</reference>
<dbReference type="Gene3D" id="4.10.1060.10">
    <property type="entry name" value="Zinc finger, RanBP2-type"/>
    <property type="match status" value="1"/>
</dbReference>
<dbReference type="PROSITE" id="PS50199">
    <property type="entry name" value="ZF_RANBP2_2"/>
    <property type="match status" value="1"/>
</dbReference>
<evidence type="ECO:0000259" key="6">
    <source>
        <dbReference type="PROSITE" id="PS50199"/>
    </source>
</evidence>
<keyword evidence="3" id="KW-0862">Zinc</keyword>
<keyword evidence="2 4" id="KW-0863">Zinc-finger</keyword>
<sequence length="241" mass="25375">HDAGPSGFQGRSLAERKVQDFIADARATASAATAATASAEPWPDQASVATDWNKDASQWHDDRKPTSRQGSSGLRSREGQDTGRWSGSSDEKGGNDKNKDNAWDQWTDQKDLGNTWKADSSGAGSGWDARSEGNSSTWGRTAARSDPRRTAPASIASADDTKAAWANWNPSSTEAKSSGWNDRGSGGGGGDVRPGDWACGKCGANIFASKVECFKCGTPKEGGGGRDKDWNDRGSGGGSRW</sequence>
<gene>
    <name evidence="7" type="ORF">PGLA2088_LOCUS29855</name>
</gene>
<feature type="non-terminal residue" evidence="7">
    <location>
        <position position="1"/>
    </location>
</feature>
<dbReference type="GO" id="GO:0008270">
    <property type="term" value="F:zinc ion binding"/>
    <property type="evidence" value="ECO:0007669"/>
    <property type="project" value="UniProtKB-KW"/>
</dbReference>
<dbReference type="InterPro" id="IPR001876">
    <property type="entry name" value="Znf_RanBP2"/>
</dbReference>
<proteinExistence type="predicted"/>
<dbReference type="AlphaFoldDB" id="A0A813K9V9"/>
<evidence type="ECO:0000256" key="4">
    <source>
        <dbReference type="PROSITE-ProRule" id="PRU00322"/>
    </source>
</evidence>
<keyword evidence="1" id="KW-0479">Metal-binding</keyword>
<evidence type="ECO:0000256" key="2">
    <source>
        <dbReference type="ARBA" id="ARBA00022771"/>
    </source>
</evidence>
<feature type="compositionally biased region" description="Basic and acidic residues" evidence="5">
    <location>
        <begin position="223"/>
        <end position="232"/>
    </location>
</feature>
<evidence type="ECO:0000313" key="7">
    <source>
        <dbReference type="EMBL" id="CAE8696501.1"/>
    </source>
</evidence>
<dbReference type="SMART" id="SM00547">
    <property type="entry name" value="ZnF_RBZ"/>
    <property type="match status" value="1"/>
</dbReference>
<dbReference type="Proteomes" id="UP000626109">
    <property type="component" value="Unassembled WGS sequence"/>
</dbReference>
<feature type="compositionally biased region" description="Basic and acidic residues" evidence="5">
    <location>
        <begin position="89"/>
        <end position="111"/>
    </location>
</feature>
<evidence type="ECO:0000256" key="3">
    <source>
        <dbReference type="ARBA" id="ARBA00022833"/>
    </source>
</evidence>
<dbReference type="SUPFAM" id="SSF90209">
    <property type="entry name" value="Ran binding protein zinc finger-like"/>
    <property type="match status" value="1"/>
</dbReference>
<evidence type="ECO:0000256" key="1">
    <source>
        <dbReference type="ARBA" id="ARBA00022723"/>
    </source>
</evidence>
<feature type="compositionally biased region" description="Basic and acidic residues" evidence="5">
    <location>
        <begin position="52"/>
        <end position="65"/>
    </location>
</feature>
<evidence type="ECO:0000313" key="8">
    <source>
        <dbReference type="Proteomes" id="UP000626109"/>
    </source>
</evidence>
<feature type="domain" description="RanBP2-type" evidence="6">
    <location>
        <begin position="193"/>
        <end position="222"/>
    </location>
</feature>
<accession>A0A813K9V9</accession>
<dbReference type="InterPro" id="IPR036443">
    <property type="entry name" value="Znf_RanBP2_sf"/>
</dbReference>
<evidence type="ECO:0000256" key="5">
    <source>
        <dbReference type="SAM" id="MobiDB-lite"/>
    </source>
</evidence>
<organism evidence="7 8">
    <name type="scientific">Polarella glacialis</name>
    <name type="common">Dinoflagellate</name>
    <dbReference type="NCBI Taxonomy" id="89957"/>
    <lineage>
        <taxon>Eukaryota</taxon>
        <taxon>Sar</taxon>
        <taxon>Alveolata</taxon>
        <taxon>Dinophyceae</taxon>
        <taxon>Suessiales</taxon>
        <taxon>Suessiaceae</taxon>
        <taxon>Polarella</taxon>
    </lineage>
</organism>
<comment type="caution">
    <text evidence="7">The sequence shown here is derived from an EMBL/GenBank/DDBJ whole genome shotgun (WGS) entry which is preliminary data.</text>
</comment>